<protein>
    <submittedName>
        <fullName evidence="1">Uncharacterized protein</fullName>
    </submittedName>
</protein>
<dbReference type="Proteomes" id="UP000005446">
    <property type="component" value="Unassembled WGS sequence"/>
</dbReference>
<dbReference type="OrthoDB" id="2740448at2759"/>
<dbReference type="HOGENOM" id="CLU_3191446_0_0_1"/>
<comment type="caution">
    <text evidence="1">The sequence shown here is derived from an EMBL/GenBank/DDBJ whole genome shotgun (WGS) entry which is preliminary data.</text>
</comment>
<name>H0EW63_GLAL7</name>
<dbReference type="InParanoid" id="H0EW63"/>
<dbReference type="AlphaFoldDB" id="H0EW63"/>
<keyword evidence="2" id="KW-1185">Reference proteome</keyword>
<accession>H0EW63</accession>
<dbReference type="EMBL" id="AGUE01000202">
    <property type="protein sequence ID" value="EHK97213.1"/>
    <property type="molecule type" value="Genomic_DNA"/>
</dbReference>
<evidence type="ECO:0000313" key="2">
    <source>
        <dbReference type="Proteomes" id="UP000005446"/>
    </source>
</evidence>
<reference evidence="1 2" key="1">
    <citation type="journal article" date="2012" name="Eukaryot. Cell">
        <title>Genome sequence of the fungus Glarea lozoyensis: the first genome sequence of a species from the Helotiaceae family.</title>
        <authorList>
            <person name="Youssar L."/>
            <person name="Gruening B.A."/>
            <person name="Erxleben A."/>
            <person name="Guenther S."/>
            <person name="Huettel W."/>
        </authorList>
    </citation>
    <scope>NUCLEOTIDE SEQUENCE [LARGE SCALE GENOMIC DNA]</scope>
    <source>
        <strain evidence="2">ATCC 74030 / MF5533</strain>
    </source>
</reference>
<organism evidence="1 2">
    <name type="scientific">Glarea lozoyensis (strain ATCC 74030 / MF5533)</name>
    <dbReference type="NCBI Taxonomy" id="1104152"/>
    <lineage>
        <taxon>Eukaryota</taxon>
        <taxon>Fungi</taxon>
        <taxon>Dikarya</taxon>
        <taxon>Ascomycota</taxon>
        <taxon>Pezizomycotina</taxon>
        <taxon>Leotiomycetes</taxon>
        <taxon>Helotiales</taxon>
        <taxon>Helotiaceae</taxon>
        <taxon>Glarea</taxon>
    </lineage>
</organism>
<sequence>MFGTFRYNKTTKDLEHIQLSSDDIVDARGHTLVACDQCRAQKEERG</sequence>
<proteinExistence type="predicted"/>
<evidence type="ECO:0000313" key="1">
    <source>
        <dbReference type="EMBL" id="EHK97213.1"/>
    </source>
</evidence>
<gene>
    <name evidence="1" type="ORF">M7I_7023</name>
</gene>